<keyword evidence="1" id="KW-0963">Cytoplasm</keyword>
<dbReference type="SUPFAM" id="SSF82771">
    <property type="entry name" value="GIY-YIG endonuclease"/>
    <property type="match status" value="1"/>
</dbReference>
<evidence type="ECO:0000256" key="4">
    <source>
        <dbReference type="ARBA" id="ARBA00022881"/>
    </source>
</evidence>
<dbReference type="Gene3D" id="3.30.420.340">
    <property type="entry name" value="UvrC, RNAse H endonuclease domain"/>
    <property type="match status" value="1"/>
</dbReference>
<dbReference type="Gene3D" id="3.40.1440.10">
    <property type="entry name" value="GIY-YIG endonuclease"/>
    <property type="match status" value="1"/>
</dbReference>
<dbReference type="AlphaFoldDB" id="A0A0G1M1R8"/>
<dbReference type="PANTHER" id="PTHR30562">
    <property type="entry name" value="UVRC/OXIDOREDUCTASE"/>
    <property type="match status" value="1"/>
</dbReference>
<dbReference type="Pfam" id="PF01541">
    <property type="entry name" value="GIY-YIG"/>
    <property type="match status" value="1"/>
</dbReference>
<evidence type="ECO:0000259" key="6">
    <source>
        <dbReference type="PROSITE" id="PS50164"/>
    </source>
</evidence>
<dbReference type="InterPro" id="IPR047296">
    <property type="entry name" value="GIY-YIG_UvrC_Cho"/>
</dbReference>
<dbReference type="SUPFAM" id="SSF46600">
    <property type="entry name" value="C-terminal UvrC-binding domain of UvrB"/>
    <property type="match status" value="1"/>
</dbReference>
<dbReference type="SMART" id="SM00465">
    <property type="entry name" value="GIYc"/>
    <property type="match status" value="1"/>
</dbReference>
<evidence type="ECO:0000256" key="5">
    <source>
        <dbReference type="ARBA" id="ARBA00023204"/>
    </source>
</evidence>
<dbReference type="FunFam" id="3.40.1440.10:FF:000001">
    <property type="entry name" value="UvrABC system protein C"/>
    <property type="match status" value="1"/>
</dbReference>
<proteinExistence type="predicted"/>
<sequence length="447" mass="51097">MEAITSLTRLSLRHLRFASLPETPGVYLFLQKGKPVYIGKAVNLKNRLRSYFSLKLAPKTARMIKEAQDLSLIKVTSELEALLLEAKLIQKYQPKYNSAAKDDKHPLYIRITKEGYPQVLTARKIEFKSGNLAGFGPFPSSRSVRSVLSMLRKIFPYAEHKVGRRPCLYSHIGLCHPCPSLVERETNENVKKKLRLIYRKNIRRIKAVLSGRFKTVRAELLKEMVAKAKDEKFEEAQKLKEQISRLDYITQTATPTESFLENPNLTEDIRKGELAELKAILNQYLALKGKLLRIECFDVSHLAGVAPTASMVTFINAEPDKNFYRHFRIRQEKGADDVSSMREVAGRRSRYFASWGIPDLIVVDGGKTQVAAFQTILKDAKIPIVGIAKREETLVVPITTKSKIRFFKERLSKGAALNLIQRLRDESHRFARRYHHHLLTKTLLPLS</sequence>
<dbReference type="GO" id="GO:0009380">
    <property type="term" value="C:excinuclease repair complex"/>
    <property type="evidence" value="ECO:0007669"/>
    <property type="project" value="TreeGrafter"/>
</dbReference>
<dbReference type="GO" id="GO:0006289">
    <property type="term" value="P:nucleotide-excision repair"/>
    <property type="evidence" value="ECO:0007669"/>
    <property type="project" value="InterPro"/>
</dbReference>
<name>A0A0G1M1R8_9BACT</name>
<feature type="domain" description="UvrC family homology region profile" evidence="7">
    <location>
        <begin position="270"/>
        <end position="377"/>
    </location>
</feature>
<evidence type="ECO:0000313" key="8">
    <source>
        <dbReference type="EMBL" id="KKT65914.1"/>
    </source>
</evidence>
<keyword evidence="3" id="KW-0228">DNA excision</keyword>
<dbReference type="InterPro" id="IPR035901">
    <property type="entry name" value="GIY-YIG_endonuc_sf"/>
</dbReference>
<dbReference type="InterPro" id="IPR000305">
    <property type="entry name" value="GIY-YIG_endonuc"/>
</dbReference>
<evidence type="ECO:0000256" key="1">
    <source>
        <dbReference type="ARBA" id="ARBA00022490"/>
    </source>
</evidence>
<keyword evidence="4" id="KW-0267">Excision nuclease</keyword>
<dbReference type="PROSITE" id="PS50164">
    <property type="entry name" value="GIY_YIG"/>
    <property type="match status" value="1"/>
</dbReference>
<gene>
    <name evidence="8" type="ORF">UW61_C0035G0004</name>
</gene>
<dbReference type="InterPro" id="IPR036876">
    <property type="entry name" value="UVR_dom_sf"/>
</dbReference>
<dbReference type="PANTHER" id="PTHR30562:SF1">
    <property type="entry name" value="UVRABC SYSTEM PROTEIN C"/>
    <property type="match status" value="1"/>
</dbReference>
<dbReference type="EMBL" id="LCIZ01000035">
    <property type="protein sequence ID" value="KKT65914.1"/>
    <property type="molecule type" value="Genomic_DNA"/>
</dbReference>
<comment type="caution">
    <text evidence="8">The sequence shown here is derived from an EMBL/GenBank/DDBJ whole genome shotgun (WGS) entry which is preliminary data.</text>
</comment>
<evidence type="ECO:0000256" key="3">
    <source>
        <dbReference type="ARBA" id="ARBA00022769"/>
    </source>
</evidence>
<evidence type="ECO:0000313" key="9">
    <source>
        <dbReference type="Proteomes" id="UP000033901"/>
    </source>
</evidence>
<keyword evidence="2" id="KW-0227">DNA damage</keyword>
<keyword evidence="5" id="KW-0234">DNA repair</keyword>
<dbReference type="CDD" id="cd10434">
    <property type="entry name" value="GIY-YIG_UvrC_Cho"/>
    <property type="match status" value="1"/>
</dbReference>
<accession>A0A0G1M1R8</accession>
<evidence type="ECO:0000256" key="2">
    <source>
        <dbReference type="ARBA" id="ARBA00022763"/>
    </source>
</evidence>
<evidence type="ECO:0000259" key="7">
    <source>
        <dbReference type="PROSITE" id="PS50165"/>
    </source>
</evidence>
<dbReference type="InterPro" id="IPR050066">
    <property type="entry name" value="UvrABC_protein_C"/>
</dbReference>
<dbReference type="Pfam" id="PF08459">
    <property type="entry name" value="UvrC_RNaseH_dom"/>
    <property type="match status" value="1"/>
</dbReference>
<dbReference type="InterPro" id="IPR038476">
    <property type="entry name" value="UvrC_RNase_H_dom_sf"/>
</dbReference>
<protein>
    <submittedName>
        <fullName evidence="8">Excinuclease ABC subunit C</fullName>
    </submittedName>
</protein>
<feature type="domain" description="GIY-YIG" evidence="6">
    <location>
        <begin position="22"/>
        <end position="98"/>
    </location>
</feature>
<dbReference type="InterPro" id="IPR001162">
    <property type="entry name" value="UvrC_RNase_H_dom"/>
</dbReference>
<dbReference type="GO" id="GO:0009381">
    <property type="term" value="F:excinuclease ABC activity"/>
    <property type="evidence" value="ECO:0007669"/>
    <property type="project" value="InterPro"/>
</dbReference>
<dbReference type="PROSITE" id="PS50165">
    <property type="entry name" value="UVRC"/>
    <property type="match status" value="1"/>
</dbReference>
<organism evidence="8 9">
    <name type="scientific">Candidatus Curtissbacteria bacterium GW2011_GWC1_44_33</name>
    <dbReference type="NCBI Taxonomy" id="1618413"/>
    <lineage>
        <taxon>Bacteria</taxon>
        <taxon>Candidatus Curtissiibacteriota</taxon>
    </lineage>
</organism>
<dbReference type="PATRIC" id="fig|1618413.3.peg.459"/>
<dbReference type="Proteomes" id="UP000033901">
    <property type="component" value="Unassembled WGS sequence"/>
</dbReference>
<reference evidence="8 9" key="1">
    <citation type="journal article" date="2015" name="Nature">
        <title>rRNA introns, odd ribosomes, and small enigmatic genomes across a large radiation of phyla.</title>
        <authorList>
            <person name="Brown C.T."/>
            <person name="Hug L.A."/>
            <person name="Thomas B.C."/>
            <person name="Sharon I."/>
            <person name="Castelle C.J."/>
            <person name="Singh A."/>
            <person name="Wilkins M.J."/>
            <person name="Williams K.H."/>
            <person name="Banfield J.F."/>
        </authorList>
    </citation>
    <scope>NUCLEOTIDE SEQUENCE [LARGE SCALE GENOMIC DNA]</scope>
</reference>